<evidence type="ECO:0000313" key="4">
    <source>
        <dbReference type="EMBL" id="OQW87622.1"/>
    </source>
</evidence>
<keyword evidence="2" id="KW-0560">Oxidoreductase</keyword>
<dbReference type="InterPro" id="IPR002347">
    <property type="entry name" value="SDR_fam"/>
</dbReference>
<proteinExistence type="inferred from homology"/>
<comment type="caution">
    <text evidence="4">The sequence shown here is derived from an EMBL/GenBank/DDBJ whole genome shotgun (WGS) entry which is preliminary data.</text>
</comment>
<dbReference type="Gene3D" id="3.40.50.720">
    <property type="entry name" value="NAD(P)-binding Rossmann-like Domain"/>
    <property type="match status" value="1"/>
</dbReference>
<dbReference type="SUPFAM" id="SSF51735">
    <property type="entry name" value="NAD(P)-binding Rossmann-fold domains"/>
    <property type="match status" value="1"/>
</dbReference>
<organism evidence="4 5">
    <name type="scientific">Rhodoferax ferrireducens</name>
    <dbReference type="NCBI Taxonomy" id="192843"/>
    <lineage>
        <taxon>Bacteria</taxon>
        <taxon>Pseudomonadati</taxon>
        <taxon>Pseudomonadota</taxon>
        <taxon>Betaproteobacteria</taxon>
        <taxon>Burkholderiales</taxon>
        <taxon>Comamonadaceae</taxon>
        <taxon>Rhodoferax</taxon>
    </lineage>
</organism>
<reference evidence="4 5" key="1">
    <citation type="submission" date="2017-01" db="EMBL/GenBank/DDBJ databases">
        <title>Novel large sulfur bacteria in the metagenomes of groundwater-fed chemosynthetic microbial mats in the Lake Huron basin.</title>
        <authorList>
            <person name="Sharrar A.M."/>
            <person name="Flood B.E."/>
            <person name="Bailey J.V."/>
            <person name="Jones D.S."/>
            <person name="Biddanda B."/>
            <person name="Ruberg S.A."/>
            <person name="Marcus D.N."/>
            <person name="Dick G.J."/>
        </authorList>
    </citation>
    <scope>NUCLEOTIDE SEQUENCE [LARGE SCALE GENOMIC DNA]</scope>
    <source>
        <strain evidence="4">A7</strain>
    </source>
</reference>
<dbReference type="GO" id="GO:0016020">
    <property type="term" value="C:membrane"/>
    <property type="evidence" value="ECO:0007669"/>
    <property type="project" value="TreeGrafter"/>
</dbReference>
<accession>A0A1W9KT55</accession>
<dbReference type="EMBL" id="MTEI01000007">
    <property type="protein sequence ID" value="OQW87622.1"/>
    <property type="molecule type" value="Genomic_DNA"/>
</dbReference>
<protein>
    <submittedName>
        <fullName evidence="4">Short chain dehydrogenase</fullName>
    </submittedName>
</protein>
<feature type="domain" description="Ketoreductase" evidence="3">
    <location>
        <begin position="6"/>
        <end position="174"/>
    </location>
</feature>
<name>A0A1W9KT55_9BURK</name>
<comment type="similarity">
    <text evidence="1">Belongs to the short-chain dehydrogenases/reductases (SDR) family.</text>
</comment>
<dbReference type="NCBIfam" id="NF006565">
    <property type="entry name" value="PRK09072.1"/>
    <property type="match status" value="1"/>
</dbReference>
<dbReference type="Pfam" id="PF00106">
    <property type="entry name" value="adh_short"/>
    <property type="match status" value="1"/>
</dbReference>
<dbReference type="Proteomes" id="UP000192505">
    <property type="component" value="Unassembled WGS sequence"/>
</dbReference>
<dbReference type="InterPro" id="IPR057326">
    <property type="entry name" value="KR_dom"/>
</dbReference>
<dbReference type="PROSITE" id="PS00061">
    <property type="entry name" value="ADH_SHORT"/>
    <property type="match status" value="1"/>
</dbReference>
<dbReference type="SMART" id="SM00822">
    <property type="entry name" value="PKS_KR"/>
    <property type="match status" value="1"/>
</dbReference>
<dbReference type="InterPro" id="IPR036291">
    <property type="entry name" value="NAD(P)-bd_dom_sf"/>
</dbReference>
<dbReference type="InterPro" id="IPR020904">
    <property type="entry name" value="Sc_DH/Rdtase_CS"/>
</dbReference>
<evidence type="ECO:0000313" key="5">
    <source>
        <dbReference type="Proteomes" id="UP000192505"/>
    </source>
</evidence>
<dbReference type="PRINTS" id="PR00081">
    <property type="entry name" value="GDHRDH"/>
</dbReference>
<gene>
    <name evidence="4" type="ORF">BWK72_11915</name>
</gene>
<dbReference type="PANTHER" id="PTHR44196">
    <property type="entry name" value="DEHYDROGENASE/REDUCTASE SDR FAMILY MEMBER 7B"/>
    <property type="match status" value="1"/>
</dbReference>
<evidence type="ECO:0000256" key="2">
    <source>
        <dbReference type="ARBA" id="ARBA00023002"/>
    </source>
</evidence>
<evidence type="ECO:0000259" key="3">
    <source>
        <dbReference type="SMART" id="SM00822"/>
    </source>
</evidence>
<sequence length="269" mass="28083">MKLDQARVLLTGASGGIGQAMQQALLQVGAQVLGVSRYPQAPLTVGLKWLQADLTQAQDLARVAKVAAEWRANVLIHAAGLPGFGALPNLPAAAITSVIQANLITPMLLTQALLPHLQSLPKAQVVFVGSALGRIGLPGFSVYGASKAGLHGFAEALRRELAGSSVCIQTLAPRSTRTSFNNAATERYNQATGTAADTPQTVAQALLHLIESEGAEQFIGWPERLAVRLNGALGPLLDSSFTKHRQALAQLATVAATDTTTPSLQGHQP</sequence>
<dbReference type="GO" id="GO:0016491">
    <property type="term" value="F:oxidoreductase activity"/>
    <property type="evidence" value="ECO:0007669"/>
    <property type="project" value="UniProtKB-KW"/>
</dbReference>
<evidence type="ECO:0000256" key="1">
    <source>
        <dbReference type="ARBA" id="ARBA00006484"/>
    </source>
</evidence>
<dbReference type="AlphaFoldDB" id="A0A1W9KT55"/>
<dbReference type="PANTHER" id="PTHR44196:SF1">
    <property type="entry name" value="DEHYDROGENASE_REDUCTASE SDR FAMILY MEMBER 7B"/>
    <property type="match status" value="1"/>
</dbReference>